<evidence type="ECO:0000313" key="1">
    <source>
        <dbReference type="EMBL" id="MBW81552.1"/>
    </source>
</evidence>
<accession>A0A2P2IJY8</accession>
<sequence>MGSLTLGKNCKSLKYPGISLSIYLFIFT</sequence>
<dbReference type="AlphaFoldDB" id="A0A2P2IJY8"/>
<name>A0A2P2IJY8_RHIMU</name>
<dbReference type="EMBL" id="GGEC01001069">
    <property type="protein sequence ID" value="MBW81552.1"/>
    <property type="molecule type" value="Transcribed_RNA"/>
</dbReference>
<protein>
    <submittedName>
        <fullName evidence="1">Uncharacterized protein</fullName>
    </submittedName>
</protein>
<proteinExistence type="predicted"/>
<organism evidence="1">
    <name type="scientific">Rhizophora mucronata</name>
    <name type="common">Asiatic mangrove</name>
    <dbReference type="NCBI Taxonomy" id="61149"/>
    <lineage>
        <taxon>Eukaryota</taxon>
        <taxon>Viridiplantae</taxon>
        <taxon>Streptophyta</taxon>
        <taxon>Embryophyta</taxon>
        <taxon>Tracheophyta</taxon>
        <taxon>Spermatophyta</taxon>
        <taxon>Magnoliopsida</taxon>
        <taxon>eudicotyledons</taxon>
        <taxon>Gunneridae</taxon>
        <taxon>Pentapetalae</taxon>
        <taxon>rosids</taxon>
        <taxon>fabids</taxon>
        <taxon>Malpighiales</taxon>
        <taxon>Rhizophoraceae</taxon>
        <taxon>Rhizophora</taxon>
    </lineage>
</organism>
<reference evidence="1" key="1">
    <citation type="submission" date="2018-02" db="EMBL/GenBank/DDBJ databases">
        <title>Rhizophora mucronata_Transcriptome.</title>
        <authorList>
            <person name="Meera S.P."/>
            <person name="Sreeshan A."/>
            <person name="Augustine A."/>
        </authorList>
    </citation>
    <scope>NUCLEOTIDE SEQUENCE</scope>
    <source>
        <tissue evidence="1">Leaf</tissue>
    </source>
</reference>